<dbReference type="EMBL" id="JAVLVU010000001">
    <property type="protein sequence ID" value="MDT3404473.1"/>
    <property type="molecule type" value="Genomic_DNA"/>
</dbReference>
<evidence type="ECO:0000259" key="1">
    <source>
        <dbReference type="Pfam" id="PF05050"/>
    </source>
</evidence>
<comment type="caution">
    <text evidence="2">The sequence shown here is derived from an EMBL/GenBank/DDBJ whole genome shotgun (WGS) entry which is preliminary data.</text>
</comment>
<dbReference type="Pfam" id="PF05050">
    <property type="entry name" value="Methyltransf_21"/>
    <property type="match status" value="1"/>
</dbReference>
<sequence length="255" mass="29677">MYAHLKCIKLNDDAEFWIFYAFFAIEDIHLHMTTDHPYFKPLHSYSQDGEDMVLRSLLKESTPNYEDYKGFFIDIGAHHPFRFSNTMHFYEQGWRGINIEPTPTAIQLFNQYRERDINLNVGIGDAHSKQTLYCFNDSAFNTFDEPTARQRDKDQSSFHVVETAEVEIYTLAEVLNQHLPAGQSVIDFMSIDVAGLDVKVLQSNNWSKYRPKFVLVEDVDDNFSHLDASEAHSFLADQGYRIVNKTLRTLLFKQV</sequence>
<dbReference type="GO" id="GO:0008168">
    <property type="term" value="F:methyltransferase activity"/>
    <property type="evidence" value="ECO:0007669"/>
    <property type="project" value="UniProtKB-KW"/>
</dbReference>
<dbReference type="InterPro" id="IPR006342">
    <property type="entry name" value="FkbM_mtfrase"/>
</dbReference>
<keyword evidence="2" id="KW-0808">Transferase</keyword>
<proteinExistence type="predicted"/>
<keyword evidence="3" id="KW-1185">Reference proteome</keyword>
<dbReference type="NCBIfam" id="TIGR01444">
    <property type="entry name" value="fkbM_fam"/>
    <property type="match status" value="1"/>
</dbReference>
<evidence type="ECO:0000313" key="3">
    <source>
        <dbReference type="Proteomes" id="UP001258315"/>
    </source>
</evidence>
<dbReference type="SUPFAM" id="SSF53335">
    <property type="entry name" value="S-adenosyl-L-methionine-dependent methyltransferases"/>
    <property type="match status" value="1"/>
</dbReference>
<name>A0ABU3GXH7_9SPHI</name>
<accession>A0ABU3GXH7</accession>
<reference evidence="3" key="1">
    <citation type="submission" date="2023-07" db="EMBL/GenBank/DDBJ databases">
        <title>Functional and genomic diversity of the sorghum phyllosphere microbiome.</title>
        <authorList>
            <person name="Shade A."/>
        </authorList>
    </citation>
    <scope>NUCLEOTIDE SEQUENCE [LARGE SCALE GENOMIC DNA]</scope>
    <source>
        <strain evidence="3">SORGH_AS_0422</strain>
    </source>
</reference>
<dbReference type="RefSeq" id="WP_311951837.1">
    <property type="nucleotide sequence ID" value="NZ_JAVLVU010000001.1"/>
</dbReference>
<dbReference type="InterPro" id="IPR053202">
    <property type="entry name" value="EGF_Rcpt_Signaling_Reg"/>
</dbReference>
<dbReference type="Proteomes" id="UP001258315">
    <property type="component" value="Unassembled WGS sequence"/>
</dbReference>
<feature type="domain" description="Methyltransferase FkbM" evidence="1">
    <location>
        <begin position="74"/>
        <end position="242"/>
    </location>
</feature>
<dbReference type="InterPro" id="IPR029063">
    <property type="entry name" value="SAM-dependent_MTases_sf"/>
</dbReference>
<gene>
    <name evidence="2" type="ORF">QE417_003545</name>
</gene>
<dbReference type="GO" id="GO:0032259">
    <property type="term" value="P:methylation"/>
    <property type="evidence" value="ECO:0007669"/>
    <property type="project" value="UniProtKB-KW"/>
</dbReference>
<dbReference type="PANTHER" id="PTHR34009">
    <property type="entry name" value="PROTEIN STAR"/>
    <property type="match status" value="1"/>
</dbReference>
<keyword evidence="2" id="KW-0489">Methyltransferase</keyword>
<organism evidence="2 3">
    <name type="scientific">Mucilaginibacter terrae</name>
    <dbReference type="NCBI Taxonomy" id="1955052"/>
    <lineage>
        <taxon>Bacteria</taxon>
        <taxon>Pseudomonadati</taxon>
        <taxon>Bacteroidota</taxon>
        <taxon>Sphingobacteriia</taxon>
        <taxon>Sphingobacteriales</taxon>
        <taxon>Sphingobacteriaceae</taxon>
        <taxon>Mucilaginibacter</taxon>
    </lineage>
</organism>
<evidence type="ECO:0000313" key="2">
    <source>
        <dbReference type="EMBL" id="MDT3404473.1"/>
    </source>
</evidence>
<protein>
    <submittedName>
        <fullName evidence="2">FkbM family methyltransferase</fullName>
    </submittedName>
</protein>
<dbReference type="Gene3D" id="3.40.50.150">
    <property type="entry name" value="Vaccinia Virus protein VP39"/>
    <property type="match status" value="1"/>
</dbReference>
<dbReference type="PANTHER" id="PTHR34009:SF2">
    <property type="entry name" value="PROTEIN STAR"/>
    <property type="match status" value="1"/>
</dbReference>